<evidence type="ECO:0000256" key="7">
    <source>
        <dbReference type="ARBA" id="ARBA00022723"/>
    </source>
</evidence>
<evidence type="ECO:0000256" key="4">
    <source>
        <dbReference type="ARBA" id="ARBA00008236"/>
    </source>
</evidence>
<evidence type="ECO:0000256" key="5">
    <source>
        <dbReference type="ARBA" id="ARBA00022438"/>
    </source>
</evidence>
<proteinExistence type="inferred from homology"/>
<keyword evidence="9" id="KW-0482">Metalloprotease</keyword>
<dbReference type="PANTHER" id="PTHR34448">
    <property type="entry name" value="AMINOPEPTIDASE"/>
    <property type="match status" value="1"/>
</dbReference>
<comment type="caution">
    <text evidence="11">The sequence shown here is derived from an EMBL/GenBank/DDBJ whole genome shotgun (WGS) entry which is preliminary data.</text>
</comment>
<dbReference type="InterPro" id="IPR035097">
    <property type="entry name" value="M29_N-terminal"/>
</dbReference>
<evidence type="ECO:0000256" key="8">
    <source>
        <dbReference type="ARBA" id="ARBA00022801"/>
    </source>
</evidence>
<evidence type="ECO:0000256" key="10">
    <source>
        <dbReference type="SAM" id="Phobius"/>
    </source>
</evidence>
<accession>A0A2H0W8P4</accession>
<evidence type="ECO:0000256" key="9">
    <source>
        <dbReference type="ARBA" id="ARBA00023049"/>
    </source>
</evidence>
<keyword evidence="10" id="KW-0812">Transmembrane</keyword>
<dbReference type="Proteomes" id="UP000230093">
    <property type="component" value="Unassembled WGS sequence"/>
</dbReference>
<dbReference type="EMBL" id="PEZT01000023">
    <property type="protein sequence ID" value="PIS08945.1"/>
    <property type="molecule type" value="Genomic_DNA"/>
</dbReference>
<dbReference type="GO" id="GO:0008237">
    <property type="term" value="F:metallopeptidase activity"/>
    <property type="evidence" value="ECO:0007669"/>
    <property type="project" value="UniProtKB-KW"/>
</dbReference>
<evidence type="ECO:0000256" key="3">
    <source>
        <dbReference type="ARBA" id="ARBA00001947"/>
    </source>
</evidence>
<gene>
    <name evidence="11" type="ORF">COT75_03720</name>
</gene>
<keyword evidence="8" id="KW-0378">Hydrolase</keyword>
<organism evidence="11 12">
    <name type="scientific">Candidatus Beckwithbacteria bacterium CG10_big_fil_rev_8_21_14_0_10_34_10</name>
    <dbReference type="NCBI Taxonomy" id="1974495"/>
    <lineage>
        <taxon>Bacteria</taxon>
        <taxon>Candidatus Beckwithiibacteriota</taxon>
    </lineage>
</organism>
<evidence type="ECO:0000313" key="12">
    <source>
        <dbReference type="Proteomes" id="UP000230093"/>
    </source>
</evidence>
<evidence type="ECO:0000256" key="6">
    <source>
        <dbReference type="ARBA" id="ARBA00022670"/>
    </source>
</evidence>
<keyword evidence="10" id="KW-0472">Membrane</keyword>
<dbReference type="SUPFAM" id="SSF144052">
    <property type="entry name" value="Thermophilic metalloprotease-like"/>
    <property type="match status" value="1"/>
</dbReference>
<comment type="similarity">
    <text evidence="4">Belongs to the peptidase M29 family.</text>
</comment>
<reference evidence="12" key="1">
    <citation type="submission" date="2017-09" db="EMBL/GenBank/DDBJ databases">
        <title>Depth-based differentiation of microbial function through sediment-hosted aquifers and enrichment of novel symbionts in the deep terrestrial subsurface.</title>
        <authorList>
            <person name="Probst A.J."/>
            <person name="Ladd B."/>
            <person name="Jarett J.K."/>
            <person name="Geller-Mcgrath D.E."/>
            <person name="Sieber C.M.K."/>
            <person name="Emerson J.B."/>
            <person name="Anantharaman K."/>
            <person name="Thomas B.C."/>
            <person name="Malmstrom R."/>
            <person name="Stieglmeier M."/>
            <person name="Klingl A."/>
            <person name="Woyke T."/>
            <person name="Ryan C.M."/>
            <person name="Banfield J.F."/>
        </authorList>
    </citation>
    <scope>NUCLEOTIDE SEQUENCE [LARGE SCALE GENOMIC DNA]</scope>
</reference>
<protein>
    <submittedName>
        <fullName evidence="11">Aminopeptidase</fullName>
    </submittedName>
</protein>
<keyword evidence="5 11" id="KW-0031">Aminopeptidase</keyword>
<dbReference type="Gene3D" id="3.40.1830.10">
    <property type="entry name" value="Thermophilic metalloprotease (M29)"/>
    <property type="match status" value="1"/>
</dbReference>
<keyword evidence="6" id="KW-0645">Protease</keyword>
<feature type="transmembrane region" description="Helical" evidence="10">
    <location>
        <begin position="21"/>
        <end position="42"/>
    </location>
</feature>
<comment type="cofactor">
    <cofactor evidence="3">
        <name>Zn(2+)</name>
        <dbReference type="ChEBI" id="CHEBI:29105"/>
    </cofactor>
</comment>
<dbReference type="InterPro" id="IPR052170">
    <property type="entry name" value="M29_Exopeptidase"/>
</dbReference>
<evidence type="ECO:0000256" key="1">
    <source>
        <dbReference type="ARBA" id="ARBA00001941"/>
    </source>
</evidence>
<sequence length="397" mass="44873">MSFFWQAERRKRRGRIKRIKKILCLFIIIFILSQYDILSIMIDERVKKLALILVDYSIKVKLKDKVFVSCSDPLGLPLAKEVYKLVLKKGAYPFLMLGTEDLDYFTFKNASLAQLKKKPEVLDFITDWLDKSIKIKAAKNDRALANISSERILLRQKAVRGILNKQIKKPWVITYYPTASMAQSAGMSLDELEDFYFSSCLQDWGKIKLKLLKVKKIMDKAKKVEIKGYKTNLSFSLKGRLSRVAAGECNMPDGEIFSAPLDGTMNGEIYFDFPSLHSGKVVKGIFLKFKEGKVVRASALQNEIHLKKVLKTDIGASRPGEFAIGANYGIKKAILNTLFDEKIGGTIHLALGKAYEEKEGGGINKSSIHWDLVKDMRKKGSQVIIDGKTVLKDGKIF</sequence>
<dbReference type="PRINTS" id="PR00919">
    <property type="entry name" value="THERMOPTASE"/>
</dbReference>
<dbReference type="PANTHER" id="PTHR34448:SF1">
    <property type="entry name" value="BLL6088 PROTEIN"/>
    <property type="match status" value="1"/>
</dbReference>
<dbReference type="GO" id="GO:0046872">
    <property type="term" value="F:metal ion binding"/>
    <property type="evidence" value="ECO:0007669"/>
    <property type="project" value="UniProtKB-KW"/>
</dbReference>
<dbReference type="GO" id="GO:0006508">
    <property type="term" value="P:proteolysis"/>
    <property type="evidence" value="ECO:0007669"/>
    <property type="project" value="UniProtKB-KW"/>
</dbReference>
<comment type="cofactor">
    <cofactor evidence="2">
        <name>Mg(2+)</name>
        <dbReference type="ChEBI" id="CHEBI:18420"/>
    </cofactor>
</comment>
<evidence type="ECO:0000313" key="11">
    <source>
        <dbReference type="EMBL" id="PIS08945.1"/>
    </source>
</evidence>
<comment type="cofactor">
    <cofactor evidence="1">
        <name>Co(2+)</name>
        <dbReference type="ChEBI" id="CHEBI:48828"/>
    </cofactor>
</comment>
<keyword evidence="7" id="KW-0479">Metal-binding</keyword>
<dbReference type="Pfam" id="PF02073">
    <property type="entry name" value="Peptidase_M29"/>
    <property type="match status" value="1"/>
</dbReference>
<dbReference type="GO" id="GO:0004177">
    <property type="term" value="F:aminopeptidase activity"/>
    <property type="evidence" value="ECO:0007669"/>
    <property type="project" value="UniProtKB-KW"/>
</dbReference>
<dbReference type="InterPro" id="IPR000787">
    <property type="entry name" value="Peptidase_M29"/>
</dbReference>
<name>A0A2H0W8P4_9BACT</name>
<dbReference type="AlphaFoldDB" id="A0A2H0W8P4"/>
<keyword evidence="10" id="KW-1133">Transmembrane helix</keyword>
<evidence type="ECO:0000256" key="2">
    <source>
        <dbReference type="ARBA" id="ARBA00001946"/>
    </source>
</evidence>